<dbReference type="InterPro" id="IPR036864">
    <property type="entry name" value="Zn2-C6_fun-type_DNA-bd_sf"/>
</dbReference>
<dbReference type="InterPro" id="IPR001138">
    <property type="entry name" value="Zn2Cys6_DnaBD"/>
</dbReference>
<dbReference type="GO" id="GO:0008270">
    <property type="term" value="F:zinc ion binding"/>
    <property type="evidence" value="ECO:0007669"/>
    <property type="project" value="InterPro"/>
</dbReference>
<evidence type="ECO:0000256" key="1">
    <source>
        <dbReference type="ARBA" id="ARBA00004123"/>
    </source>
</evidence>
<feature type="compositionally biased region" description="Polar residues" evidence="6">
    <location>
        <begin position="369"/>
        <end position="390"/>
    </location>
</feature>
<keyword evidence="9" id="KW-1185">Reference proteome</keyword>
<proteinExistence type="predicted"/>
<dbReference type="GO" id="GO:0043565">
    <property type="term" value="F:sequence-specific DNA binding"/>
    <property type="evidence" value="ECO:0007669"/>
    <property type="project" value="TreeGrafter"/>
</dbReference>
<dbReference type="AlphaFoldDB" id="A0AAD4GL45"/>
<sequence length="390" mass="42323">MDSQPPLDPTPIPVSDITTTPWPRRVIKACASCRRDKIRCDGSKPCGACAKKGYTFDQCIDGCESCRKARVRCEGGKPCQRCRELDQECVEEQVTTGIRSDVAPPVFVLRNRQKSERAKLACQNCRRDNKKVRWSSLWVAGGVIIFDSVTINDLVRGVLRGGKTAFMLGEDQSLSSCVAKDVDTRIVNARTLGPASSASNKGGKCVNVQRKGRGHGTRACATCRRDKVRCDGARPCTTCVRKGYQCVDRVCAACVQQGLEGECPHRPLQEADTSDGDGAGHRDGQPMPTETPTGVQHTFIPNNPPLPMPPHPPQSGLAPQMFPSHVYGLSPYMLAAQHPMHGPGEGSSTGYSRTPYYPVIDPQIDLPQPNISSERYDPSSAQAGTSSRLS</sequence>
<evidence type="ECO:0000259" key="7">
    <source>
        <dbReference type="PROSITE" id="PS50048"/>
    </source>
</evidence>
<gene>
    <name evidence="8" type="ORF">L210DRAFT_2634781</name>
</gene>
<keyword evidence="2" id="KW-0805">Transcription regulation</keyword>
<dbReference type="SUPFAM" id="SSF57701">
    <property type="entry name" value="Zn2/Cys6 DNA-binding domain"/>
    <property type="match status" value="3"/>
</dbReference>
<feature type="domain" description="Zn(2)-C6 fungal-type" evidence="7">
    <location>
        <begin position="219"/>
        <end position="248"/>
    </location>
</feature>
<reference evidence="8" key="1">
    <citation type="submission" date="2019-10" db="EMBL/GenBank/DDBJ databases">
        <authorList>
            <consortium name="DOE Joint Genome Institute"/>
            <person name="Kuo A."/>
            <person name="Miyauchi S."/>
            <person name="Kiss E."/>
            <person name="Drula E."/>
            <person name="Kohler A."/>
            <person name="Sanchez-Garcia M."/>
            <person name="Andreopoulos B."/>
            <person name="Barry K.W."/>
            <person name="Bonito G."/>
            <person name="Buee M."/>
            <person name="Carver A."/>
            <person name="Chen C."/>
            <person name="Cichocki N."/>
            <person name="Clum A."/>
            <person name="Culley D."/>
            <person name="Crous P.W."/>
            <person name="Fauchery L."/>
            <person name="Girlanda M."/>
            <person name="Hayes R."/>
            <person name="Keri Z."/>
            <person name="LaButti K."/>
            <person name="Lipzen A."/>
            <person name="Lombard V."/>
            <person name="Magnuson J."/>
            <person name="Maillard F."/>
            <person name="Morin E."/>
            <person name="Murat C."/>
            <person name="Nolan M."/>
            <person name="Ohm R."/>
            <person name="Pangilinan J."/>
            <person name="Pereira M."/>
            <person name="Perotto S."/>
            <person name="Peter M."/>
            <person name="Riley R."/>
            <person name="Sitrit Y."/>
            <person name="Stielow B."/>
            <person name="Szollosi G."/>
            <person name="Zifcakova L."/>
            <person name="Stursova M."/>
            <person name="Spatafora J.W."/>
            <person name="Tedersoo L."/>
            <person name="Vaario L.-M."/>
            <person name="Yamada A."/>
            <person name="Yan M."/>
            <person name="Wang P."/>
            <person name="Xu J."/>
            <person name="Bruns T."/>
            <person name="Baldrian P."/>
            <person name="Vilgalys R."/>
            <person name="Henrissat B."/>
            <person name="Grigoriev I.V."/>
            <person name="Hibbett D."/>
            <person name="Nagy L.G."/>
            <person name="Martin F.M."/>
        </authorList>
    </citation>
    <scope>NUCLEOTIDE SEQUENCE</scope>
    <source>
        <strain evidence="8">BED1</strain>
    </source>
</reference>
<dbReference type="InterPro" id="IPR051711">
    <property type="entry name" value="Stress_Response_Reg"/>
</dbReference>
<evidence type="ECO:0000313" key="8">
    <source>
        <dbReference type="EMBL" id="KAF8448920.1"/>
    </source>
</evidence>
<dbReference type="GO" id="GO:0000981">
    <property type="term" value="F:DNA-binding transcription factor activity, RNA polymerase II-specific"/>
    <property type="evidence" value="ECO:0007669"/>
    <property type="project" value="InterPro"/>
</dbReference>
<evidence type="ECO:0000256" key="6">
    <source>
        <dbReference type="SAM" id="MobiDB-lite"/>
    </source>
</evidence>
<feature type="region of interest" description="Disordered" evidence="6">
    <location>
        <begin position="264"/>
        <end position="293"/>
    </location>
</feature>
<dbReference type="GO" id="GO:0005634">
    <property type="term" value="C:nucleus"/>
    <property type="evidence" value="ECO:0007669"/>
    <property type="project" value="UniProtKB-SubCell"/>
</dbReference>
<dbReference type="Pfam" id="PF00172">
    <property type="entry name" value="Zn_clus"/>
    <property type="match status" value="3"/>
</dbReference>
<comment type="caution">
    <text evidence="8">The sequence shown here is derived from an EMBL/GenBank/DDBJ whole genome shotgun (WGS) entry which is preliminary data.</text>
</comment>
<dbReference type="EMBL" id="WHUW01000003">
    <property type="protein sequence ID" value="KAF8448920.1"/>
    <property type="molecule type" value="Genomic_DNA"/>
</dbReference>
<name>A0AAD4GL45_BOLED</name>
<organism evidence="8 9">
    <name type="scientific">Boletus edulis BED1</name>
    <dbReference type="NCBI Taxonomy" id="1328754"/>
    <lineage>
        <taxon>Eukaryota</taxon>
        <taxon>Fungi</taxon>
        <taxon>Dikarya</taxon>
        <taxon>Basidiomycota</taxon>
        <taxon>Agaricomycotina</taxon>
        <taxon>Agaricomycetes</taxon>
        <taxon>Agaricomycetidae</taxon>
        <taxon>Boletales</taxon>
        <taxon>Boletineae</taxon>
        <taxon>Boletaceae</taxon>
        <taxon>Boletoideae</taxon>
        <taxon>Boletus</taxon>
    </lineage>
</organism>
<evidence type="ECO:0000256" key="2">
    <source>
        <dbReference type="ARBA" id="ARBA00023015"/>
    </source>
</evidence>
<dbReference type="PANTHER" id="PTHR47540:SF2">
    <property type="entry name" value="ZN(II)2CYS6 TRANSCRIPTION FACTOR (EUROFUNG)"/>
    <property type="match status" value="1"/>
</dbReference>
<keyword evidence="5" id="KW-0539">Nucleus</keyword>
<evidence type="ECO:0000256" key="4">
    <source>
        <dbReference type="ARBA" id="ARBA00023163"/>
    </source>
</evidence>
<dbReference type="CDD" id="cd00067">
    <property type="entry name" value="GAL4"/>
    <property type="match status" value="3"/>
</dbReference>
<dbReference type="PROSITE" id="PS00463">
    <property type="entry name" value="ZN2_CY6_FUNGAL_1"/>
    <property type="match status" value="1"/>
</dbReference>
<reference evidence="8" key="2">
    <citation type="journal article" date="2020" name="Nat. Commun.">
        <title>Large-scale genome sequencing of mycorrhizal fungi provides insights into the early evolution of symbiotic traits.</title>
        <authorList>
            <person name="Miyauchi S."/>
            <person name="Kiss E."/>
            <person name="Kuo A."/>
            <person name="Drula E."/>
            <person name="Kohler A."/>
            <person name="Sanchez-Garcia M."/>
            <person name="Morin E."/>
            <person name="Andreopoulos B."/>
            <person name="Barry K.W."/>
            <person name="Bonito G."/>
            <person name="Buee M."/>
            <person name="Carver A."/>
            <person name="Chen C."/>
            <person name="Cichocki N."/>
            <person name="Clum A."/>
            <person name="Culley D."/>
            <person name="Crous P.W."/>
            <person name="Fauchery L."/>
            <person name="Girlanda M."/>
            <person name="Hayes R.D."/>
            <person name="Keri Z."/>
            <person name="LaButti K."/>
            <person name="Lipzen A."/>
            <person name="Lombard V."/>
            <person name="Magnuson J."/>
            <person name="Maillard F."/>
            <person name="Murat C."/>
            <person name="Nolan M."/>
            <person name="Ohm R.A."/>
            <person name="Pangilinan J."/>
            <person name="Pereira M.F."/>
            <person name="Perotto S."/>
            <person name="Peter M."/>
            <person name="Pfister S."/>
            <person name="Riley R."/>
            <person name="Sitrit Y."/>
            <person name="Stielow J.B."/>
            <person name="Szollosi G."/>
            <person name="Zifcakova L."/>
            <person name="Stursova M."/>
            <person name="Spatafora J.W."/>
            <person name="Tedersoo L."/>
            <person name="Vaario L.M."/>
            <person name="Yamada A."/>
            <person name="Yan M."/>
            <person name="Wang P."/>
            <person name="Xu J."/>
            <person name="Bruns T."/>
            <person name="Baldrian P."/>
            <person name="Vilgalys R."/>
            <person name="Dunand C."/>
            <person name="Henrissat B."/>
            <person name="Grigoriev I.V."/>
            <person name="Hibbett D."/>
            <person name="Nagy L.G."/>
            <person name="Martin F.M."/>
        </authorList>
    </citation>
    <scope>NUCLEOTIDE SEQUENCE</scope>
    <source>
        <strain evidence="8">BED1</strain>
    </source>
</reference>
<evidence type="ECO:0000256" key="5">
    <source>
        <dbReference type="ARBA" id="ARBA00023242"/>
    </source>
</evidence>
<keyword evidence="3" id="KW-0238">DNA-binding</keyword>
<dbReference type="Proteomes" id="UP001194468">
    <property type="component" value="Unassembled WGS sequence"/>
</dbReference>
<accession>A0AAD4GL45</accession>
<dbReference type="Gene3D" id="4.10.240.10">
    <property type="entry name" value="Zn(2)-C6 fungal-type DNA-binding domain"/>
    <property type="match status" value="3"/>
</dbReference>
<protein>
    <recommendedName>
        <fullName evidence="7">Zn(2)-C6 fungal-type domain-containing protein</fullName>
    </recommendedName>
</protein>
<evidence type="ECO:0000313" key="9">
    <source>
        <dbReference type="Proteomes" id="UP001194468"/>
    </source>
</evidence>
<feature type="domain" description="Zn(2)-C6 fungal-type" evidence="7">
    <location>
        <begin position="29"/>
        <end position="59"/>
    </location>
</feature>
<dbReference type="SMART" id="SM00066">
    <property type="entry name" value="GAL4"/>
    <property type="match status" value="3"/>
</dbReference>
<dbReference type="PROSITE" id="PS50048">
    <property type="entry name" value="ZN2_CY6_FUNGAL_2"/>
    <property type="match status" value="3"/>
</dbReference>
<feature type="domain" description="Zn(2)-C6 fungal-type" evidence="7">
    <location>
        <begin position="62"/>
        <end position="91"/>
    </location>
</feature>
<feature type="region of interest" description="Disordered" evidence="6">
    <location>
        <begin position="339"/>
        <end position="390"/>
    </location>
</feature>
<keyword evidence="4" id="KW-0804">Transcription</keyword>
<comment type="subcellular location">
    <subcellularLocation>
        <location evidence="1">Nucleus</location>
    </subcellularLocation>
</comment>
<dbReference type="PANTHER" id="PTHR47540">
    <property type="entry name" value="THIAMINE REPRESSIBLE GENES REGULATORY PROTEIN THI5"/>
    <property type="match status" value="1"/>
</dbReference>
<dbReference type="GO" id="GO:0045944">
    <property type="term" value="P:positive regulation of transcription by RNA polymerase II"/>
    <property type="evidence" value="ECO:0007669"/>
    <property type="project" value="TreeGrafter"/>
</dbReference>
<evidence type="ECO:0000256" key="3">
    <source>
        <dbReference type="ARBA" id="ARBA00023125"/>
    </source>
</evidence>